<evidence type="ECO:0000313" key="10">
    <source>
        <dbReference type="EMBL" id="SEM34080.1"/>
    </source>
</evidence>
<dbReference type="EMBL" id="FOAN01000010">
    <property type="protein sequence ID" value="SEM34080.1"/>
    <property type="molecule type" value="Genomic_DNA"/>
</dbReference>
<name>A0A1H7XJX0_9HYPH</name>
<comment type="similarity">
    <text evidence="8">Belongs to the binding-protein-dependent transport system permease family. LivHM subfamily.</text>
</comment>
<evidence type="ECO:0000256" key="1">
    <source>
        <dbReference type="ARBA" id="ARBA00004651"/>
    </source>
</evidence>
<evidence type="ECO:0000256" key="9">
    <source>
        <dbReference type="SAM" id="Phobius"/>
    </source>
</evidence>
<dbReference type="InterPro" id="IPR052157">
    <property type="entry name" value="BCAA_transport_permease"/>
</dbReference>
<keyword evidence="4 9" id="KW-0812">Transmembrane</keyword>
<dbReference type="Proteomes" id="UP000199664">
    <property type="component" value="Unassembled WGS sequence"/>
</dbReference>
<proteinExistence type="inferred from homology"/>
<evidence type="ECO:0000256" key="4">
    <source>
        <dbReference type="ARBA" id="ARBA00022692"/>
    </source>
</evidence>
<protein>
    <submittedName>
        <fullName evidence="10">Branched-chain amino acid transport system permease protein</fullName>
    </submittedName>
</protein>
<feature type="transmembrane region" description="Helical" evidence="9">
    <location>
        <begin position="34"/>
        <end position="54"/>
    </location>
</feature>
<feature type="transmembrane region" description="Helical" evidence="9">
    <location>
        <begin position="12"/>
        <end position="29"/>
    </location>
</feature>
<evidence type="ECO:0000256" key="2">
    <source>
        <dbReference type="ARBA" id="ARBA00022448"/>
    </source>
</evidence>
<feature type="transmembrane region" description="Helical" evidence="9">
    <location>
        <begin position="261"/>
        <end position="283"/>
    </location>
</feature>
<dbReference type="PANTHER" id="PTHR11795:SF442">
    <property type="entry name" value="ABC TRANSPORTER ATP-BINDING PROTEIN"/>
    <property type="match status" value="1"/>
</dbReference>
<keyword evidence="5" id="KW-0029">Amino-acid transport</keyword>
<dbReference type="InterPro" id="IPR001851">
    <property type="entry name" value="ABC_transp_permease"/>
</dbReference>
<evidence type="ECO:0000256" key="8">
    <source>
        <dbReference type="ARBA" id="ARBA00037998"/>
    </source>
</evidence>
<keyword evidence="11" id="KW-1185">Reference proteome</keyword>
<keyword evidence="6 9" id="KW-1133">Transmembrane helix</keyword>
<feature type="transmembrane region" description="Helical" evidence="9">
    <location>
        <begin position="99"/>
        <end position="119"/>
    </location>
</feature>
<gene>
    <name evidence="10" type="ORF">SAMN04515666_11058</name>
</gene>
<keyword evidence="7 9" id="KW-0472">Membrane</keyword>
<sequence>MGFYAVQSLNALSFSMLLLLTGLGLSVVLNLMNFVNLTHGSFFLLGAYIGVYWLASGAPWWLAFPVAFVAAGLAGFLLERFPFRQFYARTHLMQVLLTYGLSVIFADLMRWGFGAQILSAEIPEALRGVVFIMDMPFPIYRLFIIGFGAALAFALWFVIDRTIWGAVVRACVTDRGFVETLGLDTRRIFTAVLVISAGLGGISGALGAGILSAYPGLDEEVLILALIVVVAGGLGTFRGTVLSALLLGFAMTFSKVWVPEFSNVVALAVMAALLVALPEGLVARKVRQV</sequence>
<reference evidence="11" key="1">
    <citation type="submission" date="2016-10" db="EMBL/GenBank/DDBJ databases">
        <authorList>
            <person name="Varghese N."/>
            <person name="Submissions S."/>
        </authorList>
    </citation>
    <scope>NUCLEOTIDE SEQUENCE [LARGE SCALE GENOMIC DNA]</scope>
    <source>
        <strain evidence="11">LMG 26383,CCUG 61248,R- 45681</strain>
    </source>
</reference>
<keyword evidence="2" id="KW-0813">Transport</keyword>
<dbReference type="PANTHER" id="PTHR11795">
    <property type="entry name" value="BRANCHED-CHAIN AMINO ACID TRANSPORT SYSTEM PERMEASE PROTEIN LIVH"/>
    <property type="match status" value="1"/>
</dbReference>
<feature type="transmembrane region" description="Helical" evidence="9">
    <location>
        <begin position="221"/>
        <end position="249"/>
    </location>
</feature>
<dbReference type="STRING" id="1036779.SAMN04515666_11058"/>
<feature type="transmembrane region" description="Helical" evidence="9">
    <location>
        <begin position="60"/>
        <end position="78"/>
    </location>
</feature>
<comment type="subcellular location">
    <subcellularLocation>
        <location evidence="1">Cell membrane</location>
        <topology evidence="1">Multi-pass membrane protein</topology>
    </subcellularLocation>
</comment>
<evidence type="ECO:0000256" key="5">
    <source>
        <dbReference type="ARBA" id="ARBA00022970"/>
    </source>
</evidence>
<dbReference type="Pfam" id="PF02653">
    <property type="entry name" value="BPD_transp_2"/>
    <property type="match status" value="1"/>
</dbReference>
<dbReference type="GO" id="GO:0022857">
    <property type="term" value="F:transmembrane transporter activity"/>
    <property type="evidence" value="ECO:0007669"/>
    <property type="project" value="InterPro"/>
</dbReference>
<dbReference type="OrthoDB" id="9807115at2"/>
<evidence type="ECO:0000256" key="3">
    <source>
        <dbReference type="ARBA" id="ARBA00022475"/>
    </source>
</evidence>
<keyword evidence="3" id="KW-1003">Cell membrane</keyword>
<dbReference type="GO" id="GO:0005886">
    <property type="term" value="C:plasma membrane"/>
    <property type="evidence" value="ECO:0007669"/>
    <property type="project" value="UniProtKB-SubCell"/>
</dbReference>
<dbReference type="GO" id="GO:0006865">
    <property type="term" value="P:amino acid transport"/>
    <property type="evidence" value="ECO:0007669"/>
    <property type="project" value="UniProtKB-KW"/>
</dbReference>
<evidence type="ECO:0000313" key="11">
    <source>
        <dbReference type="Proteomes" id="UP000199664"/>
    </source>
</evidence>
<dbReference type="AlphaFoldDB" id="A0A1H7XJX0"/>
<feature type="transmembrane region" description="Helical" evidence="9">
    <location>
        <begin position="139"/>
        <end position="159"/>
    </location>
</feature>
<evidence type="ECO:0000256" key="7">
    <source>
        <dbReference type="ARBA" id="ARBA00023136"/>
    </source>
</evidence>
<dbReference type="RefSeq" id="WP_091840918.1">
    <property type="nucleotide sequence ID" value="NZ_FOAN01000010.1"/>
</dbReference>
<organism evidence="10 11">
    <name type="scientific">Bosea lupini</name>
    <dbReference type="NCBI Taxonomy" id="1036779"/>
    <lineage>
        <taxon>Bacteria</taxon>
        <taxon>Pseudomonadati</taxon>
        <taxon>Pseudomonadota</taxon>
        <taxon>Alphaproteobacteria</taxon>
        <taxon>Hyphomicrobiales</taxon>
        <taxon>Boseaceae</taxon>
        <taxon>Bosea</taxon>
    </lineage>
</organism>
<dbReference type="CDD" id="cd06582">
    <property type="entry name" value="TM_PBP1_LivH_like"/>
    <property type="match status" value="1"/>
</dbReference>
<evidence type="ECO:0000256" key="6">
    <source>
        <dbReference type="ARBA" id="ARBA00022989"/>
    </source>
</evidence>
<accession>A0A1H7XJX0</accession>
<feature type="transmembrane region" description="Helical" evidence="9">
    <location>
        <begin position="188"/>
        <end position="215"/>
    </location>
</feature>